<dbReference type="OrthoDB" id="2615011at2"/>
<sequence>MKKFILGLACGIALTATTVVYAADTIEAYLFPTKFEVNGQNKQIGKEYTVLNYNGHAYVPVRFVAESLGLGIRYADEDNVISIMTEPTNVDEVTKKVWLVQYRITNGVDRNYVIGLLGGPSVERTNDDSQQAVWRYDISPIQGYKYDDLNKIDVKGLEQGDIRAQIFIHWSNEGKVERIALWYTNDNDKWIHVNYLYEDGSTTDAIYE</sequence>
<evidence type="ECO:0000256" key="1">
    <source>
        <dbReference type="SAM" id="SignalP"/>
    </source>
</evidence>
<dbReference type="SUPFAM" id="SSF55383">
    <property type="entry name" value="Copper amine oxidase, domain N"/>
    <property type="match status" value="1"/>
</dbReference>
<proteinExistence type="predicted"/>
<dbReference type="EMBL" id="VNJI01000042">
    <property type="protein sequence ID" value="TVY07125.1"/>
    <property type="molecule type" value="Genomic_DNA"/>
</dbReference>
<feature type="domain" description="Copper amine oxidase-like N-terminal" evidence="2">
    <location>
        <begin position="18"/>
        <end position="83"/>
    </location>
</feature>
<evidence type="ECO:0000313" key="3">
    <source>
        <dbReference type="EMBL" id="TVY07125.1"/>
    </source>
</evidence>
<dbReference type="InterPro" id="IPR036582">
    <property type="entry name" value="Mao_N_sf"/>
</dbReference>
<comment type="caution">
    <text evidence="3">The sequence shown here is derived from an EMBL/GenBank/DDBJ whole genome shotgun (WGS) entry which is preliminary data.</text>
</comment>
<evidence type="ECO:0000259" key="2">
    <source>
        <dbReference type="Pfam" id="PF07833"/>
    </source>
</evidence>
<dbReference type="Gene3D" id="3.30.457.10">
    <property type="entry name" value="Copper amine oxidase-like, N-terminal domain"/>
    <property type="match status" value="1"/>
</dbReference>
<dbReference type="InterPro" id="IPR012854">
    <property type="entry name" value="Cu_amine_oxidase-like_N"/>
</dbReference>
<dbReference type="RefSeq" id="WP_144852406.1">
    <property type="nucleotide sequence ID" value="NZ_VNJI01000042.1"/>
</dbReference>
<evidence type="ECO:0000313" key="4">
    <source>
        <dbReference type="Proteomes" id="UP000317036"/>
    </source>
</evidence>
<name>A0A559K4Q5_9BACL</name>
<organism evidence="3 4">
    <name type="scientific">Paenibacillus cremeus</name>
    <dbReference type="NCBI Taxonomy" id="2163881"/>
    <lineage>
        <taxon>Bacteria</taxon>
        <taxon>Bacillati</taxon>
        <taxon>Bacillota</taxon>
        <taxon>Bacilli</taxon>
        <taxon>Bacillales</taxon>
        <taxon>Paenibacillaceae</taxon>
        <taxon>Paenibacillus</taxon>
    </lineage>
</organism>
<feature type="signal peptide" evidence="1">
    <location>
        <begin position="1"/>
        <end position="22"/>
    </location>
</feature>
<keyword evidence="1" id="KW-0732">Signal</keyword>
<accession>A0A559K4Q5</accession>
<dbReference type="Pfam" id="PF07833">
    <property type="entry name" value="Cu_amine_oxidN1"/>
    <property type="match status" value="1"/>
</dbReference>
<keyword evidence="4" id="KW-1185">Reference proteome</keyword>
<feature type="chain" id="PRO_5021792667" description="Copper amine oxidase-like N-terminal domain-containing protein" evidence="1">
    <location>
        <begin position="23"/>
        <end position="208"/>
    </location>
</feature>
<reference evidence="3 4" key="1">
    <citation type="submission" date="2019-07" db="EMBL/GenBank/DDBJ databases">
        <authorList>
            <person name="Kim J."/>
        </authorList>
    </citation>
    <scope>NUCLEOTIDE SEQUENCE [LARGE SCALE GENOMIC DNA]</scope>
    <source>
        <strain evidence="3 4">JC52</strain>
    </source>
</reference>
<gene>
    <name evidence="3" type="ORF">FPZ49_25385</name>
</gene>
<dbReference type="AlphaFoldDB" id="A0A559K4Q5"/>
<protein>
    <recommendedName>
        <fullName evidence="2">Copper amine oxidase-like N-terminal domain-containing protein</fullName>
    </recommendedName>
</protein>
<dbReference type="Proteomes" id="UP000317036">
    <property type="component" value="Unassembled WGS sequence"/>
</dbReference>